<feature type="region of interest" description="Disordered" evidence="1">
    <location>
        <begin position="1"/>
        <end position="160"/>
    </location>
</feature>
<feature type="compositionally biased region" description="Low complexity" evidence="1">
    <location>
        <begin position="109"/>
        <end position="153"/>
    </location>
</feature>
<gene>
    <name evidence="2" type="ORF">C8Z91_03760</name>
</gene>
<feature type="compositionally biased region" description="Low complexity" evidence="1">
    <location>
        <begin position="63"/>
        <end position="73"/>
    </location>
</feature>
<name>A0A2T6G8V6_9BACL</name>
<evidence type="ECO:0000313" key="3">
    <source>
        <dbReference type="Proteomes" id="UP000244184"/>
    </source>
</evidence>
<accession>A0A2T6G8V6</accession>
<dbReference type="AlphaFoldDB" id="A0A2T6G8V6"/>
<protein>
    <submittedName>
        <fullName evidence="2">Uncharacterized protein</fullName>
    </submittedName>
</protein>
<feature type="compositionally biased region" description="Low complexity" evidence="1">
    <location>
        <begin position="27"/>
        <end position="36"/>
    </location>
</feature>
<dbReference type="Proteomes" id="UP000244184">
    <property type="component" value="Unassembled WGS sequence"/>
</dbReference>
<evidence type="ECO:0000313" key="2">
    <source>
        <dbReference type="EMBL" id="PUA40588.1"/>
    </source>
</evidence>
<evidence type="ECO:0000256" key="1">
    <source>
        <dbReference type="SAM" id="MobiDB-lite"/>
    </source>
</evidence>
<proteinExistence type="predicted"/>
<dbReference type="RefSeq" id="WP_108530318.1">
    <property type="nucleotide sequence ID" value="NZ_PYHP01000009.1"/>
</dbReference>
<organism evidence="2 3">
    <name type="scientific">Paenibacillus elgii</name>
    <dbReference type="NCBI Taxonomy" id="189691"/>
    <lineage>
        <taxon>Bacteria</taxon>
        <taxon>Bacillati</taxon>
        <taxon>Bacillota</taxon>
        <taxon>Bacilli</taxon>
        <taxon>Bacillales</taxon>
        <taxon>Paenibacillaceae</taxon>
        <taxon>Paenibacillus</taxon>
    </lineage>
</organism>
<reference evidence="2 3" key="1">
    <citation type="submission" date="2018-03" db="EMBL/GenBank/DDBJ databases">
        <title>Genome sequence of Paenibacillus elgii strain AC13 an antimicrobial compound producing bacteria.</title>
        <authorList>
            <person name="Kurokawa A.S."/>
            <person name="Araujo J.F."/>
            <person name="Costa R.A."/>
            <person name="Ortega D.B."/>
            <person name="Pires A.S."/>
            <person name="Pappas G.J.Jr."/>
            <person name="Franco O.L."/>
            <person name="Barreto C."/>
            <person name="Magalhaes B.S."/>
            <person name="Kruger R.H."/>
        </authorList>
    </citation>
    <scope>NUCLEOTIDE SEQUENCE [LARGE SCALE GENOMIC DNA]</scope>
    <source>
        <strain evidence="2 3">AC13</strain>
    </source>
</reference>
<dbReference type="EMBL" id="PYHP01000009">
    <property type="protein sequence ID" value="PUA40588.1"/>
    <property type="molecule type" value="Genomic_DNA"/>
</dbReference>
<feature type="compositionally biased region" description="Basic and acidic residues" evidence="1">
    <location>
        <begin position="95"/>
        <end position="108"/>
    </location>
</feature>
<comment type="caution">
    <text evidence="2">The sequence shown here is derived from an EMBL/GenBank/DDBJ whole genome shotgun (WGS) entry which is preliminary data.</text>
</comment>
<sequence>MPPRKQEPPVLSDAAEKTDMNGKLLEGAEAASAETVAAERKQSGTRRKRGAKTTTEAQPTETSSADADAAAKPRASKRKSDAGAQAETSGADGDAVAKPRDSKRKGDASDQPAEPQPQEAPEAAPLAEEATLTVAASAEPAAEPALPVAAAEVKSAATDTAEDAAPVLLLLETRLKKKERSETHDKDRVFIRKDLKLRLDALAENRGKGFKTLLLNYGLEKALDELEQAEAARQED</sequence>